<comment type="caution">
    <text evidence="1">The sequence shown here is derived from an EMBL/GenBank/DDBJ whole genome shotgun (WGS) entry which is preliminary data.</text>
</comment>
<protein>
    <submittedName>
        <fullName evidence="1">Uncharacterized protein</fullName>
    </submittedName>
</protein>
<feature type="non-terminal residue" evidence="1">
    <location>
        <position position="1"/>
    </location>
</feature>
<gene>
    <name evidence="1" type="ORF">S01H4_66724</name>
</gene>
<name>X1DZ52_9ZZZZ</name>
<accession>X1DZ52</accession>
<organism evidence="1">
    <name type="scientific">marine sediment metagenome</name>
    <dbReference type="NCBI Taxonomy" id="412755"/>
    <lineage>
        <taxon>unclassified sequences</taxon>
        <taxon>metagenomes</taxon>
        <taxon>ecological metagenomes</taxon>
    </lineage>
</organism>
<reference evidence="1" key="1">
    <citation type="journal article" date="2014" name="Front. Microbiol.">
        <title>High frequency of phylogenetically diverse reductive dehalogenase-homologous genes in deep subseafloor sedimentary metagenomes.</title>
        <authorList>
            <person name="Kawai M."/>
            <person name="Futagami T."/>
            <person name="Toyoda A."/>
            <person name="Takaki Y."/>
            <person name="Nishi S."/>
            <person name="Hori S."/>
            <person name="Arai W."/>
            <person name="Tsubouchi T."/>
            <person name="Morono Y."/>
            <person name="Uchiyama I."/>
            <person name="Ito T."/>
            <person name="Fujiyama A."/>
            <person name="Inagaki F."/>
            <person name="Takami H."/>
        </authorList>
    </citation>
    <scope>NUCLEOTIDE SEQUENCE</scope>
    <source>
        <strain evidence="1">Expedition CK06-06</strain>
    </source>
</reference>
<dbReference type="EMBL" id="BART01041485">
    <property type="protein sequence ID" value="GAH26306.1"/>
    <property type="molecule type" value="Genomic_DNA"/>
</dbReference>
<dbReference type="AlphaFoldDB" id="X1DZ52"/>
<proteinExistence type="predicted"/>
<evidence type="ECO:0000313" key="1">
    <source>
        <dbReference type="EMBL" id="GAH26306.1"/>
    </source>
</evidence>
<sequence>EIITKPVEFHPGNFFRSEETGKDMIGKDMSPEDYKKKYGYYPLE</sequence>